<evidence type="ECO:0000259" key="1">
    <source>
        <dbReference type="Pfam" id="PF13229"/>
    </source>
</evidence>
<reference evidence="2 3" key="1">
    <citation type="submission" date="2020-12" db="EMBL/GenBank/DDBJ databases">
        <title>Whole genome sequences of gut porcine anaerobes.</title>
        <authorList>
            <person name="Kubasova T."/>
            <person name="Jahodarova E."/>
            <person name="Rychlik I."/>
        </authorList>
    </citation>
    <scope>NUCLEOTIDE SEQUENCE [LARGE SCALE GENOMIC DNA]</scope>
    <source>
        <strain evidence="2 3">An925</strain>
    </source>
</reference>
<name>A0ABS9CGS8_9BACT</name>
<comment type="caution">
    <text evidence="2">The sequence shown here is derived from an EMBL/GenBank/DDBJ whole genome shotgun (WGS) entry which is preliminary data.</text>
</comment>
<dbReference type="SUPFAM" id="SSF51126">
    <property type="entry name" value="Pectin lyase-like"/>
    <property type="match status" value="1"/>
</dbReference>
<keyword evidence="3" id="KW-1185">Reference proteome</keyword>
<dbReference type="InterPro" id="IPR039448">
    <property type="entry name" value="Beta_helix"/>
</dbReference>
<gene>
    <name evidence="2" type="ORF">I6E12_08735</name>
</gene>
<dbReference type="Gene3D" id="2.160.20.10">
    <property type="entry name" value="Single-stranded right-handed beta-helix, Pectin lyase-like"/>
    <property type="match status" value="1"/>
</dbReference>
<dbReference type="InterPro" id="IPR011050">
    <property type="entry name" value="Pectin_lyase_fold/virulence"/>
</dbReference>
<organism evidence="2 3">
    <name type="scientific">Xylanibacter brevis</name>
    <dbReference type="NCBI Taxonomy" id="83231"/>
    <lineage>
        <taxon>Bacteria</taxon>
        <taxon>Pseudomonadati</taxon>
        <taxon>Bacteroidota</taxon>
        <taxon>Bacteroidia</taxon>
        <taxon>Bacteroidales</taxon>
        <taxon>Prevotellaceae</taxon>
        <taxon>Xylanibacter</taxon>
    </lineage>
</organism>
<dbReference type="Pfam" id="PF13229">
    <property type="entry name" value="Beta_helix"/>
    <property type="match status" value="1"/>
</dbReference>
<dbReference type="EMBL" id="JADYTN010000018">
    <property type="protein sequence ID" value="MCF2564196.1"/>
    <property type="molecule type" value="Genomic_DNA"/>
</dbReference>
<accession>A0ABS9CGS8</accession>
<dbReference type="RefSeq" id="WP_301638311.1">
    <property type="nucleotide sequence ID" value="NZ_JADYTN010000018.1"/>
</dbReference>
<dbReference type="SMART" id="SM00710">
    <property type="entry name" value="PbH1"/>
    <property type="match status" value="5"/>
</dbReference>
<dbReference type="InterPro" id="IPR012334">
    <property type="entry name" value="Pectin_lyas_fold"/>
</dbReference>
<dbReference type="Proteomes" id="UP001200470">
    <property type="component" value="Unassembled WGS sequence"/>
</dbReference>
<sequence length="425" mass="47342">MGRLKFLIILFVILIIGAIPIVNASRDHIIEDNKAFSYSRDSVCYNLSKYYKAGAYYIQDTVDLQGKTWYLPSDITLVVKKGFIKNGIIIGKKTRLHYTGAIFDNVHIEGDWIVPSIKTSMFSSLDYENSLKDVFAFANPEVQNELYIAKGHYYVTAKSNKEKCLIIGSNTKVTIDGDIHLKPNDLEECSIIYVSGNNIQLSGKGTVFGDKHCHKGIKGEWGMGLFISSSCDVNIDNLKIKDCWGDCIYITKNSRGVMINNCSLDHGRRQGVSVISGDNVFIENCTISNVGGTSPQYAIDIEPNEGDSVGRVYIKNVNVINCCGGFMCYGKATASEIGFIEIRNCNIRGAEFSPMSFNACKRLKVDNNTVEYSTGENVIVCDEISDLRVSRNTIFINKKIQSIDKAIVVDNTKRKTINRNLIKVL</sequence>
<feature type="domain" description="Right handed beta helix" evidence="1">
    <location>
        <begin position="186"/>
        <end position="333"/>
    </location>
</feature>
<protein>
    <submittedName>
        <fullName evidence="2">Right-handed parallel beta-helix repeat-containing protein</fullName>
    </submittedName>
</protein>
<evidence type="ECO:0000313" key="2">
    <source>
        <dbReference type="EMBL" id="MCF2564196.1"/>
    </source>
</evidence>
<proteinExistence type="predicted"/>
<dbReference type="InterPro" id="IPR006626">
    <property type="entry name" value="PbH1"/>
</dbReference>
<evidence type="ECO:0000313" key="3">
    <source>
        <dbReference type="Proteomes" id="UP001200470"/>
    </source>
</evidence>